<evidence type="ECO:0000313" key="2">
    <source>
        <dbReference type="EMBL" id="CAL5133381.1"/>
    </source>
</evidence>
<evidence type="ECO:0000313" key="3">
    <source>
        <dbReference type="Proteomes" id="UP001497525"/>
    </source>
</evidence>
<sequence>MEFDSTFNSDFAIHSYGFKPIEDQRKLPPGGEVETKSGGLLGWVDWLGGILAYGLGISTPKYEYIIQESQRLHRQSDSTEEKDIRLPLKSNLS</sequence>
<proteinExistence type="predicted"/>
<accession>A0AAV2TAR9</accession>
<dbReference type="Pfam" id="PF14774">
    <property type="entry name" value="FAM177"/>
    <property type="match status" value="1"/>
</dbReference>
<dbReference type="EMBL" id="CAXLJL010000156">
    <property type="protein sequence ID" value="CAL5133381.1"/>
    <property type="molecule type" value="Genomic_DNA"/>
</dbReference>
<name>A0AAV2TAR9_CALDB</name>
<feature type="compositionally biased region" description="Basic and acidic residues" evidence="1">
    <location>
        <begin position="70"/>
        <end position="86"/>
    </location>
</feature>
<reference evidence="2" key="1">
    <citation type="submission" date="2024-06" db="EMBL/GenBank/DDBJ databases">
        <authorList>
            <person name="Liu X."/>
            <person name="Lenzi L."/>
            <person name="Haldenby T S."/>
            <person name="Uol C."/>
        </authorList>
    </citation>
    <scope>NUCLEOTIDE SEQUENCE</scope>
</reference>
<evidence type="ECO:0000256" key="1">
    <source>
        <dbReference type="SAM" id="MobiDB-lite"/>
    </source>
</evidence>
<organism evidence="2 3">
    <name type="scientific">Calicophoron daubneyi</name>
    <name type="common">Rumen fluke</name>
    <name type="synonym">Paramphistomum daubneyi</name>
    <dbReference type="NCBI Taxonomy" id="300641"/>
    <lineage>
        <taxon>Eukaryota</taxon>
        <taxon>Metazoa</taxon>
        <taxon>Spiralia</taxon>
        <taxon>Lophotrochozoa</taxon>
        <taxon>Platyhelminthes</taxon>
        <taxon>Trematoda</taxon>
        <taxon>Digenea</taxon>
        <taxon>Plagiorchiida</taxon>
        <taxon>Pronocephalata</taxon>
        <taxon>Paramphistomoidea</taxon>
        <taxon>Paramphistomidae</taxon>
        <taxon>Calicophoron</taxon>
    </lineage>
</organism>
<feature type="region of interest" description="Disordered" evidence="1">
    <location>
        <begin position="70"/>
        <end position="93"/>
    </location>
</feature>
<gene>
    <name evidence="2" type="ORF">CDAUBV1_LOCUS6628</name>
</gene>
<dbReference type="AlphaFoldDB" id="A0AAV2TAR9"/>
<dbReference type="InterPro" id="IPR028260">
    <property type="entry name" value="FAM177"/>
</dbReference>
<protein>
    <submittedName>
        <fullName evidence="2">Uncharacterized protein</fullName>
    </submittedName>
</protein>
<comment type="caution">
    <text evidence="2">The sequence shown here is derived from an EMBL/GenBank/DDBJ whole genome shotgun (WGS) entry which is preliminary data.</text>
</comment>
<dbReference type="Proteomes" id="UP001497525">
    <property type="component" value="Unassembled WGS sequence"/>
</dbReference>